<keyword evidence="2" id="KW-0378">Hydrolase</keyword>
<protein>
    <recommendedName>
        <fullName evidence="2">Phosphoinositide phospholipase C</fullName>
        <ecNumber evidence="2">3.1.4.11</ecNumber>
    </recommendedName>
</protein>
<dbReference type="PANTHER" id="PTHR10336">
    <property type="entry name" value="PHOSPHOINOSITIDE-SPECIFIC PHOSPHOLIPASE C FAMILY PROTEIN"/>
    <property type="match status" value="1"/>
</dbReference>
<keyword evidence="2" id="KW-0442">Lipid degradation</keyword>
<dbReference type="EMBL" id="CP144690">
    <property type="protein sequence ID" value="WVY90417.1"/>
    <property type="molecule type" value="Genomic_DNA"/>
</dbReference>
<dbReference type="GO" id="GO:0004435">
    <property type="term" value="F:phosphatidylinositol-4,5-bisphosphate phospholipase C activity"/>
    <property type="evidence" value="ECO:0007669"/>
    <property type="project" value="UniProtKB-EC"/>
</dbReference>
<gene>
    <name evidence="4" type="ORF">V8G54_035931</name>
</gene>
<dbReference type="AlphaFoldDB" id="A0AAQ3RF45"/>
<comment type="catalytic activity">
    <reaction evidence="2">
        <text>a 1,2-diacyl-sn-glycero-3-phospho-(1D-myo-inositol-4,5-bisphosphate) + H2O = 1D-myo-inositol 1,4,5-trisphosphate + a 1,2-diacyl-sn-glycerol + H(+)</text>
        <dbReference type="Rhea" id="RHEA:33179"/>
        <dbReference type="ChEBI" id="CHEBI:15377"/>
        <dbReference type="ChEBI" id="CHEBI:15378"/>
        <dbReference type="ChEBI" id="CHEBI:17815"/>
        <dbReference type="ChEBI" id="CHEBI:58456"/>
        <dbReference type="ChEBI" id="CHEBI:203600"/>
        <dbReference type="EC" id="3.1.4.11"/>
    </reaction>
</comment>
<dbReference type="GO" id="GO:0005886">
    <property type="term" value="C:plasma membrane"/>
    <property type="evidence" value="ECO:0007669"/>
    <property type="project" value="UniProtKB-SubCell"/>
</dbReference>
<comment type="subcellular location">
    <subcellularLocation>
        <location evidence="1">Cell membrane</location>
        <topology evidence="1">Peripheral membrane protein</topology>
    </subcellularLocation>
</comment>
<dbReference type="Gene3D" id="3.20.20.190">
    <property type="entry name" value="Phosphatidylinositol (PI) phosphodiesterase"/>
    <property type="match status" value="1"/>
</dbReference>
<evidence type="ECO:0000256" key="1">
    <source>
        <dbReference type="ARBA" id="ARBA00004202"/>
    </source>
</evidence>
<dbReference type="Proteomes" id="UP001374535">
    <property type="component" value="Chromosome 11"/>
</dbReference>
<dbReference type="InterPro" id="IPR015359">
    <property type="entry name" value="PLC_EF-hand-like"/>
</dbReference>
<proteinExistence type="predicted"/>
<reference evidence="4 5" key="1">
    <citation type="journal article" date="2023" name="Life. Sci Alliance">
        <title>Evolutionary insights into 3D genome organization and epigenetic landscape of Vigna mungo.</title>
        <authorList>
            <person name="Junaid A."/>
            <person name="Singh B."/>
            <person name="Bhatia S."/>
        </authorList>
    </citation>
    <scope>NUCLEOTIDE SEQUENCE [LARGE SCALE GENOMIC DNA]</scope>
    <source>
        <strain evidence="4">Urdbean</strain>
    </source>
</reference>
<keyword evidence="2" id="KW-0443">Lipid metabolism</keyword>
<dbReference type="InterPro" id="IPR017946">
    <property type="entry name" value="PLC-like_Pdiesterase_TIM-brl"/>
</dbReference>
<dbReference type="InterPro" id="IPR000909">
    <property type="entry name" value="PLipase_C_PInositol-sp_X_dom"/>
</dbReference>
<dbReference type="SMART" id="SM00148">
    <property type="entry name" value="PLCXc"/>
    <property type="match status" value="1"/>
</dbReference>
<dbReference type="InterPro" id="IPR001192">
    <property type="entry name" value="PI-PLC_fam"/>
</dbReference>
<organism evidence="4 5">
    <name type="scientific">Vigna mungo</name>
    <name type="common">Black gram</name>
    <name type="synonym">Phaseolus mungo</name>
    <dbReference type="NCBI Taxonomy" id="3915"/>
    <lineage>
        <taxon>Eukaryota</taxon>
        <taxon>Viridiplantae</taxon>
        <taxon>Streptophyta</taxon>
        <taxon>Embryophyta</taxon>
        <taxon>Tracheophyta</taxon>
        <taxon>Spermatophyta</taxon>
        <taxon>Magnoliopsida</taxon>
        <taxon>eudicotyledons</taxon>
        <taxon>Gunneridae</taxon>
        <taxon>Pentapetalae</taxon>
        <taxon>rosids</taxon>
        <taxon>fabids</taxon>
        <taxon>Fabales</taxon>
        <taxon>Fabaceae</taxon>
        <taxon>Papilionoideae</taxon>
        <taxon>50 kb inversion clade</taxon>
        <taxon>NPAAA clade</taxon>
        <taxon>indigoferoid/millettioid clade</taxon>
        <taxon>Phaseoleae</taxon>
        <taxon>Vigna</taxon>
    </lineage>
</organism>
<sequence length="181" mass="20805">MATTTRHPSHRTSKQHFKVCFCFRRMFRLKVVEPPDEINTVFEEYSHDGIMSMDDMCNFLVEFQGENEAVTTHAQAIFDSLKHLNIFQRRGFHIDAFFRYLLSDLNGPLAEVHHDMNAPLAHYFLYTGHNSYLTGNQLSSASSTSAIIKALKKGVRVIELDLWPNSRGDDVLVHHGGYEFI</sequence>
<dbReference type="PRINTS" id="PR00390">
    <property type="entry name" value="PHPHLIPASEC"/>
</dbReference>
<keyword evidence="5" id="KW-1185">Reference proteome</keyword>
<name>A0AAQ3RF45_VIGMU</name>
<evidence type="ECO:0000259" key="3">
    <source>
        <dbReference type="SMART" id="SM00148"/>
    </source>
</evidence>
<accession>A0AAQ3RF45</accession>
<evidence type="ECO:0000313" key="5">
    <source>
        <dbReference type="Proteomes" id="UP001374535"/>
    </source>
</evidence>
<dbReference type="SUPFAM" id="SSF51695">
    <property type="entry name" value="PLC-like phosphodiesterases"/>
    <property type="match status" value="1"/>
</dbReference>
<dbReference type="SUPFAM" id="SSF47473">
    <property type="entry name" value="EF-hand"/>
    <property type="match status" value="1"/>
</dbReference>
<dbReference type="EC" id="3.1.4.11" evidence="2"/>
<dbReference type="PROSITE" id="PS50007">
    <property type="entry name" value="PIPLC_X_DOMAIN"/>
    <property type="match status" value="1"/>
</dbReference>
<feature type="domain" description="Phosphatidylinositol-specific phospholipase C X" evidence="3">
    <location>
        <begin position="114"/>
        <end position="180"/>
    </location>
</feature>
<dbReference type="PANTHER" id="PTHR10336:SF105">
    <property type="entry name" value="PHOSPHOINOSITIDE PHOSPHOLIPASE C 1"/>
    <property type="match status" value="1"/>
</dbReference>
<dbReference type="Gene3D" id="1.10.238.10">
    <property type="entry name" value="EF-hand"/>
    <property type="match status" value="1"/>
</dbReference>
<dbReference type="GO" id="GO:0048015">
    <property type="term" value="P:phosphatidylinositol-mediated signaling"/>
    <property type="evidence" value="ECO:0007669"/>
    <property type="project" value="TreeGrafter"/>
</dbReference>
<dbReference type="Pfam" id="PF00388">
    <property type="entry name" value="PI-PLC-X"/>
    <property type="match status" value="1"/>
</dbReference>
<dbReference type="Pfam" id="PF09279">
    <property type="entry name" value="EF-hand_like"/>
    <property type="match status" value="1"/>
</dbReference>
<evidence type="ECO:0000313" key="4">
    <source>
        <dbReference type="EMBL" id="WVY90417.1"/>
    </source>
</evidence>
<dbReference type="InterPro" id="IPR011992">
    <property type="entry name" value="EF-hand-dom_pair"/>
</dbReference>
<dbReference type="GO" id="GO:0016042">
    <property type="term" value="P:lipid catabolic process"/>
    <property type="evidence" value="ECO:0007669"/>
    <property type="project" value="UniProtKB-KW"/>
</dbReference>
<evidence type="ECO:0000256" key="2">
    <source>
        <dbReference type="RuleBase" id="RU361133"/>
    </source>
</evidence>
<dbReference type="GO" id="GO:0051209">
    <property type="term" value="P:release of sequestered calcium ion into cytosol"/>
    <property type="evidence" value="ECO:0007669"/>
    <property type="project" value="TreeGrafter"/>
</dbReference>